<dbReference type="PRINTS" id="PR00625">
    <property type="entry name" value="JDOMAIN"/>
</dbReference>
<keyword evidence="4" id="KW-1185">Reference proteome</keyword>
<protein>
    <submittedName>
        <fullName evidence="3">J domain-containing protein</fullName>
    </submittedName>
</protein>
<name>A0A7T3V442_9SPIR</name>
<feature type="compositionally biased region" description="Basic and acidic residues" evidence="1">
    <location>
        <begin position="31"/>
        <end position="47"/>
    </location>
</feature>
<dbReference type="SUPFAM" id="SSF46565">
    <property type="entry name" value="Chaperone J-domain"/>
    <property type="match status" value="1"/>
</dbReference>
<accession>A0A7T3V442</accession>
<dbReference type="SMART" id="SM00271">
    <property type="entry name" value="DnaJ"/>
    <property type="match status" value="1"/>
</dbReference>
<feature type="compositionally biased region" description="Basic and acidic residues" evidence="1">
    <location>
        <begin position="56"/>
        <end position="88"/>
    </location>
</feature>
<dbReference type="PROSITE" id="PS50076">
    <property type="entry name" value="DNAJ_2"/>
    <property type="match status" value="1"/>
</dbReference>
<gene>
    <name evidence="3" type="ORF">IWA51_07375</name>
</gene>
<evidence type="ECO:0000313" key="4">
    <source>
        <dbReference type="Proteomes" id="UP000595224"/>
    </source>
</evidence>
<proteinExistence type="predicted"/>
<feature type="region of interest" description="Disordered" evidence="1">
    <location>
        <begin position="28"/>
        <end position="88"/>
    </location>
</feature>
<dbReference type="EMBL" id="CP064936">
    <property type="protein sequence ID" value="QQA00101.1"/>
    <property type="molecule type" value="Genomic_DNA"/>
</dbReference>
<dbReference type="RefSeq" id="WP_198441959.1">
    <property type="nucleotide sequence ID" value="NZ_CBCSHE010000001.1"/>
</dbReference>
<dbReference type="AlphaFoldDB" id="A0A7T3V442"/>
<feature type="domain" description="J" evidence="2">
    <location>
        <begin position="106"/>
        <end position="168"/>
    </location>
</feature>
<sequence length="168" mass="19343">MSSETMYDRLGDLLSKTLETGFVKTAAPGKKVKDGARKKNTEQKLRSAAEQNQTATRRENTANRRENTSTRRENTANRRENTATHENRQSFVYHSAVKKITPELARAYRLLGITFSATTEDVKKAYKEKIKYYHPDRHTVNAVMQKIATDKTRQVVEAFTLIMKFLEQ</sequence>
<reference evidence="3 4" key="1">
    <citation type="submission" date="2020-11" db="EMBL/GenBank/DDBJ databases">
        <title>Treponema Peruensis nv. sp., first commensal Treponema isolated from human feces.</title>
        <authorList>
            <person name="Belkhou C."/>
            <person name="Raes J."/>
        </authorList>
    </citation>
    <scope>NUCLEOTIDE SEQUENCE [LARGE SCALE GENOMIC DNA]</scope>
    <source>
        <strain evidence="3 4">RCC2812</strain>
    </source>
</reference>
<dbReference type="CDD" id="cd06257">
    <property type="entry name" value="DnaJ"/>
    <property type="match status" value="1"/>
</dbReference>
<dbReference type="Pfam" id="PF00226">
    <property type="entry name" value="DnaJ"/>
    <property type="match status" value="1"/>
</dbReference>
<dbReference type="KEGG" id="tper:IWA51_07375"/>
<dbReference type="InterPro" id="IPR001623">
    <property type="entry name" value="DnaJ_domain"/>
</dbReference>
<evidence type="ECO:0000313" key="3">
    <source>
        <dbReference type="EMBL" id="QQA00101.1"/>
    </source>
</evidence>
<dbReference type="Proteomes" id="UP000595224">
    <property type="component" value="Chromosome"/>
</dbReference>
<dbReference type="InterPro" id="IPR036869">
    <property type="entry name" value="J_dom_sf"/>
</dbReference>
<organism evidence="3 4">
    <name type="scientific">Treponema peruense</name>
    <dbReference type="NCBI Taxonomy" id="2787628"/>
    <lineage>
        <taxon>Bacteria</taxon>
        <taxon>Pseudomonadati</taxon>
        <taxon>Spirochaetota</taxon>
        <taxon>Spirochaetia</taxon>
        <taxon>Spirochaetales</taxon>
        <taxon>Treponemataceae</taxon>
        <taxon>Treponema</taxon>
    </lineage>
</organism>
<evidence type="ECO:0000256" key="1">
    <source>
        <dbReference type="SAM" id="MobiDB-lite"/>
    </source>
</evidence>
<evidence type="ECO:0000259" key="2">
    <source>
        <dbReference type="PROSITE" id="PS50076"/>
    </source>
</evidence>
<dbReference type="Gene3D" id="1.10.287.110">
    <property type="entry name" value="DnaJ domain"/>
    <property type="match status" value="1"/>
</dbReference>